<protein>
    <submittedName>
        <fullName evidence="2">Tfp pilus assembly protein PilP</fullName>
    </submittedName>
</protein>
<keyword evidence="3" id="KW-1185">Reference proteome</keyword>
<feature type="signal peptide" evidence="1">
    <location>
        <begin position="1"/>
        <end position="20"/>
    </location>
</feature>
<dbReference type="Gene3D" id="2.30.30.830">
    <property type="match status" value="1"/>
</dbReference>
<sequence length="110" mass="12721">MKLRNILWPLLFLVSTHACASRDPWALEAFDRASLAVKMVYFEGAMQQHCALIRDPGGYIHRVCKGDYLGKEFGRVVEVSKRKGIRIVETIKEGDGEWVQREAWIPFEKR</sequence>
<keyword evidence="1" id="KW-0732">Signal</keyword>
<dbReference type="EMBL" id="JACHLK010000004">
    <property type="protein sequence ID" value="MBB6559998.1"/>
    <property type="molecule type" value="Genomic_DNA"/>
</dbReference>
<reference evidence="2 3" key="1">
    <citation type="submission" date="2020-08" db="EMBL/GenBank/DDBJ databases">
        <title>Functional genomics of gut bacteria from endangered species of beetles.</title>
        <authorList>
            <person name="Carlos-Shanley C."/>
        </authorList>
    </citation>
    <scope>NUCLEOTIDE SEQUENCE [LARGE SCALE GENOMIC DNA]</scope>
    <source>
        <strain evidence="2 3">S00198</strain>
    </source>
</reference>
<feature type="chain" id="PRO_5031456251" evidence="1">
    <location>
        <begin position="21"/>
        <end position="110"/>
    </location>
</feature>
<dbReference type="InterPro" id="IPR007446">
    <property type="entry name" value="PilP"/>
</dbReference>
<evidence type="ECO:0000313" key="2">
    <source>
        <dbReference type="EMBL" id="MBB6559998.1"/>
    </source>
</evidence>
<name>A0A7X0PDP3_9BURK</name>
<comment type="caution">
    <text evidence="2">The sequence shown here is derived from an EMBL/GenBank/DDBJ whole genome shotgun (WGS) entry which is preliminary data.</text>
</comment>
<gene>
    <name evidence="2" type="ORF">HNP48_002670</name>
</gene>
<evidence type="ECO:0000313" key="3">
    <source>
        <dbReference type="Proteomes" id="UP000575083"/>
    </source>
</evidence>
<evidence type="ECO:0000256" key="1">
    <source>
        <dbReference type="SAM" id="SignalP"/>
    </source>
</evidence>
<proteinExistence type="predicted"/>
<accession>A0A7X0PDP3</accession>
<dbReference type="AlphaFoldDB" id="A0A7X0PDP3"/>
<dbReference type="RefSeq" id="WP_184857543.1">
    <property type="nucleotide sequence ID" value="NZ_JACHLK010000004.1"/>
</dbReference>
<dbReference type="Pfam" id="PF04351">
    <property type="entry name" value="PilP"/>
    <property type="match status" value="1"/>
</dbReference>
<dbReference type="Proteomes" id="UP000575083">
    <property type="component" value="Unassembled WGS sequence"/>
</dbReference>
<organism evidence="2 3">
    <name type="scientific">Acidovorax soli</name>
    <dbReference type="NCBI Taxonomy" id="592050"/>
    <lineage>
        <taxon>Bacteria</taxon>
        <taxon>Pseudomonadati</taxon>
        <taxon>Pseudomonadota</taxon>
        <taxon>Betaproteobacteria</taxon>
        <taxon>Burkholderiales</taxon>
        <taxon>Comamonadaceae</taxon>
        <taxon>Acidovorax</taxon>
    </lineage>
</organism>